<dbReference type="PANTHER" id="PTHR45841">
    <property type="entry name" value="MRNA TURNOVER PROTEIN 4 MRTO4"/>
    <property type="match status" value="1"/>
</dbReference>
<accession>A0A6A4H572</accession>
<dbReference type="InterPro" id="IPR001790">
    <property type="entry name" value="Ribosomal_uL10"/>
</dbReference>
<evidence type="ECO:0000256" key="4">
    <source>
        <dbReference type="ARBA" id="ARBA00022490"/>
    </source>
</evidence>
<evidence type="ECO:0000256" key="6">
    <source>
        <dbReference type="RuleBase" id="RU364039"/>
    </source>
</evidence>
<dbReference type="Gene3D" id="3.90.105.20">
    <property type="match status" value="1"/>
</dbReference>
<feature type="domain" description="Large ribosomal subunit protein uL10-like insertion" evidence="8">
    <location>
        <begin position="134"/>
        <end position="181"/>
    </location>
</feature>
<dbReference type="GO" id="GO:0005730">
    <property type="term" value="C:nucleolus"/>
    <property type="evidence" value="ECO:0007669"/>
    <property type="project" value="UniProtKB-SubCell"/>
</dbReference>
<comment type="similarity">
    <text evidence="2 6">Belongs to the universal ribosomal protein uL10 family.</text>
</comment>
<dbReference type="InterPro" id="IPR043164">
    <property type="entry name" value="Ribosomal_uL10-like_insert_sf"/>
</dbReference>
<dbReference type="GO" id="GO:0005737">
    <property type="term" value="C:cytoplasm"/>
    <property type="evidence" value="ECO:0007669"/>
    <property type="project" value="UniProtKB-SubCell"/>
</dbReference>
<dbReference type="InterPro" id="IPR033867">
    <property type="entry name" value="Mrt4"/>
</dbReference>
<reference evidence="9" key="1">
    <citation type="journal article" date="2019" name="Environ. Microbiol.">
        <title>Fungal ecological strategies reflected in gene transcription - a case study of two litter decomposers.</title>
        <authorList>
            <person name="Barbi F."/>
            <person name="Kohler A."/>
            <person name="Barry K."/>
            <person name="Baskaran P."/>
            <person name="Daum C."/>
            <person name="Fauchery L."/>
            <person name="Ihrmark K."/>
            <person name="Kuo A."/>
            <person name="LaButti K."/>
            <person name="Lipzen A."/>
            <person name="Morin E."/>
            <person name="Grigoriev I.V."/>
            <person name="Henrissat B."/>
            <person name="Lindahl B."/>
            <person name="Martin F."/>
        </authorList>
    </citation>
    <scope>NUCLEOTIDE SEQUENCE</scope>
    <source>
        <strain evidence="9">JB14</strain>
    </source>
</reference>
<dbReference type="CDD" id="cd05796">
    <property type="entry name" value="Ribosomal_P0_like"/>
    <property type="match status" value="1"/>
</dbReference>
<evidence type="ECO:0000313" key="10">
    <source>
        <dbReference type="Proteomes" id="UP000799118"/>
    </source>
</evidence>
<dbReference type="GO" id="GO:0000956">
    <property type="term" value="P:nuclear-transcribed mRNA catabolic process"/>
    <property type="evidence" value="ECO:0007669"/>
    <property type="project" value="TreeGrafter"/>
</dbReference>
<dbReference type="Pfam" id="PF00466">
    <property type="entry name" value="Ribosomal_L10"/>
    <property type="match status" value="1"/>
</dbReference>
<comment type="subunit">
    <text evidence="3 6">Associates with the pre-60S ribosomal particle.</text>
</comment>
<dbReference type="Proteomes" id="UP000799118">
    <property type="component" value="Unassembled WGS sequence"/>
</dbReference>
<keyword evidence="6" id="KW-0690">Ribosome biogenesis</keyword>
<dbReference type="InterPro" id="IPR051742">
    <property type="entry name" value="Ribosome_Assembly_uL10"/>
</dbReference>
<dbReference type="OrthoDB" id="10262308at2759"/>
<evidence type="ECO:0000256" key="7">
    <source>
        <dbReference type="SAM" id="MobiDB-lite"/>
    </source>
</evidence>
<feature type="compositionally biased region" description="Basic and acidic residues" evidence="7">
    <location>
        <begin position="209"/>
        <end position="226"/>
    </location>
</feature>
<organism evidence="9 10">
    <name type="scientific">Gymnopus androsaceus JB14</name>
    <dbReference type="NCBI Taxonomy" id="1447944"/>
    <lineage>
        <taxon>Eukaryota</taxon>
        <taxon>Fungi</taxon>
        <taxon>Dikarya</taxon>
        <taxon>Basidiomycota</taxon>
        <taxon>Agaricomycotina</taxon>
        <taxon>Agaricomycetes</taxon>
        <taxon>Agaricomycetidae</taxon>
        <taxon>Agaricales</taxon>
        <taxon>Marasmiineae</taxon>
        <taxon>Omphalotaceae</taxon>
        <taxon>Gymnopus</taxon>
    </lineage>
</organism>
<evidence type="ECO:0000256" key="5">
    <source>
        <dbReference type="ARBA" id="ARBA00023242"/>
    </source>
</evidence>
<dbReference type="SUPFAM" id="SSF160369">
    <property type="entry name" value="Ribosomal protein L10-like"/>
    <property type="match status" value="1"/>
</dbReference>
<dbReference type="Gene3D" id="3.30.70.1730">
    <property type="match status" value="1"/>
</dbReference>
<dbReference type="GO" id="GO:0006364">
    <property type="term" value="P:rRNA processing"/>
    <property type="evidence" value="ECO:0007669"/>
    <property type="project" value="TreeGrafter"/>
</dbReference>
<keyword evidence="10" id="KW-1185">Reference proteome</keyword>
<dbReference type="InterPro" id="IPR043141">
    <property type="entry name" value="Ribosomal_uL10-like_sf"/>
</dbReference>
<sequence length="226" mass="25472">MPKSKRSKLVSLTKVDKKTREHKTAMMENVKENADKWKYCWLFEVGAMRNTHLKTVRNLWKDSARIFFSRSALLAKALGTTPEEEHRMGMHKLAKAILFTDTEPQEVIEWFADFSQPDYARAGNVASRTNHSLINEDPQLRKLGLTTTMNRGVPTLQSAHKLCEKGKVLTAEQAQLLKLIGERMVTFKVGLIARWDAATGDVTQIEGPRLQDGDSGAAKDDEAMSE</sequence>
<evidence type="ECO:0000259" key="8">
    <source>
        <dbReference type="Pfam" id="PF17777"/>
    </source>
</evidence>
<protein>
    <recommendedName>
        <fullName evidence="6">Ribosome assembly factor mrt4</fullName>
    </recommendedName>
</protein>
<dbReference type="AlphaFoldDB" id="A0A6A4H572"/>
<evidence type="ECO:0000256" key="1">
    <source>
        <dbReference type="ARBA" id="ARBA00004046"/>
    </source>
</evidence>
<name>A0A6A4H572_9AGAR</name>
<evidence type="ECO:0000313" key="9">
    <source>
        <dbReference type="EMBL" id="KAE9392838.1"/>
    </source>
</evidence>
<evidence type="ECO:0000256" key="3">
    <source>
        <dbReference type="ARBA" id="ARBA00011117"/>
    </source>
</evidence>
<dbReference type="InterPro" id="IPR040637">
    <property type="entry name" value="Ribosomal_uL10-like_insert"/>
</dbReference>
<dbReference type="GO" id="GO:0003723">
    <property type="term" value="F:RNA binding"/>
    <property type="evidence" value="ECO:0007669"/>
    <property type="project" value="TreeGrafter"/>
</dbReference>
<dbReference type="EMBL" id="ML769587">
    <property type="protein sequence ID" value="KAE9392838.1"/>
    <property type="molecule type" value="Genomic_DNA"/>
</dbReference>
<dbReference type="Pfam" id="PF17777">
    <property type="entry name" value="RL10P_insert"/>
    <property type="match status" value="1"/>
</dbReference>
<evidence type="ECO:0000256" key="2">
    <source>
        <dbReference type="ARBA" id="ARBA00008889"/>
    </source>
</evidence>
<comment type="function">
    <text evidence="1 6">Component of the ribosome assembly machinery. Nuclear paralog of the ribosomal protein P0, it binds pre-60S subunits at an early stage of assembly in the nucleolus, and is replaced by P0 in cytoplasmic pre-60S subunits and mature 80S ribosomes.</text>
</comment>
<dbReference type="GO" id="GO:0000027">
    <property type="term" value="P:ribosomal large subunit assembly"/>
    <property type="evidence" value="ECO:0007669"/>
    <property type="project" value="InterPro"/>
</dbReference>
<comment type="subcellular location">
    <subcellularLocation>
        <location evidence="6">Cytoplasm</location>
    </subcellularLocation>
    <subcellularLocation>
        <location evidence="6">Nucleus</location>
        <location evidence="6">Nucleolus</location>
    </subcellularLocation>
</comment>
<keyword evidence="4 6" id="KW-0963">Cytoplasm</keyword>
<feature type="region of interest" description="Disordered" evidence="7">
    <location>
        <begin position="204"/>
        <end position="226"/>
    </location>
</feature>
<dbReference type="PANTHER" id="PTHR45841:SF1">
    <property type="entry name" value="MRNA TURNOVER PROTEIN 4 HOMOLOG"/>
    <property type="match status" value="1"/>
</dbReference>
<dbReference type="GO" id="GO:0030687">
    <property type="term" value="C:preribosome, large subunit precursor"/>
    <property type="evidence" value="ECO:0007669"/>
    <property type="project" value="TreeGrafter"/>
</dbReference>
<keyword evidence="5 6" id="KW-0539">Nucleus</keyword>
<proteinExistence type="inferred from homology"/>
<gene>
    <name evidence="9" type="ORF">BT96DRAFT_1000035</name>
</gene>